<protein>
    <submittedName>
        <fullName evidence="2">Uncharacterized protein</fullName>
    </submittedName>
</protein>
<evidence type="ECO:0000256" key="1">
    <source>
        <dbReference type="SAM" id="MobiDB-lite"/>
    </source>
</evidence>
<feature type="compositionally biased region" description="Basic residues" evidence="1">
    <location>
        <begin position="73"/>
        <end position="87"/>
    </location>
</feature>
<comment type="caution">
    <text evidence="2">The sequence shown here is derived from an EMBL/GenBank/DDBJ whole genome shotgun (WGS) entry which is preliminary data.</text>
</comment>
<gene>
    <name evidence="2" type="ORF">Syun_004889</name>
</gene>
<keyword evidence="3" id="KW-1185">Reference proteome</keyword>
<feature type="compositionally biased region" description="Basic and acidic residues" evidence="1">
    <location>
        <begin position="40"/>
        <end position="63"/>
    </location>
</feature>
<evidence type="ECO:0000313" key="3">
    <source>
        <dbReference type="Proteomes" id="UP001420932"/>
    </source>
</evidence>
<dbReference type="AlphaFoldDB" id="A0AAP0Q187"/>
<feature type="compositionally biased region" description="Basic and acidic residues" evidence="1">
    <location>
        <begin position="88"/>
        <end position="98"/>
    </location>
</feature>
<dbReference type="Proteomes" id="UP001420932">
    <property type="component" value="Unassembled WGS sequence"/>
</dbReference>
<feature type="region of interest" description="Disordered" evidence="1">
    <location>
        <begin position="28"/>
        <end position="104"/>
    </location>
</feature>
<name>A0AAP0Q187_9MAGN</name>
<dbReference type="EMBL" id="JBBNAF010000002">
    <property type="protein sequence ID" value="KAK9163987.1"/>
    <property type="molecule type" value="Genomic_DNA"/>
</dbReference>
<proteinExistence type="predicted"/>
<evidence type="ECO:0000313" key="2">
    <source>
        <dbReference type="EMBL" id="KAK9163987.1"/>
    </source>
</evidence>
<organism evidence="2 3">
    <name type="scientific">Stephania yunnanensis</name>
    <dbReference type="NCBI Taxonomy" id="152371"/>
    <lineage>
        <taxon>Eukaryota</taxon>
        <taxon>Viridiplantae</taxon>
        <taxon>Streptophyta</taxon>
        <taxon>Embryophyta</taxon>
        <taxon>Tracheophyta</taxon>
        <taxon>Spermatophyta</taxon>
        <taxon>Magnoliopsida</taxon>
        <taxon>Ranunculales</taxon>
        <taxon>Menispermaceae</taxon>
        <taxon>Menispermoideae</taxon>
        <taxon>Cissampelideae</taxon>
        <taxon>Stephania</taxon>
    </lineage>
</organism>
<reference evidence="2 3" key="1">
    <citation type="submission" date="2024-01" db="EMBL/GenBank/DDBJ databases">
        <title>Genome assemblies of Stephania.</title>
        <authorList>
            <person name="Yang L."/>
        </authorList>
    </citation>
    <scope>NUCLEOTIDE SEQUENCE [LARGE SCALE GENOMIC DNA]</scope>
    <source>
        <strain evidence="2">YNDBR</strain>
        <tissue evidence="2">Leaf</tissue>
    </source>
</reference>
<sequence length="104" mass="11353">MSGHNSGGLARGATPDWKCAVAALLRSAEWSSRQSPTPDEAERRGSAVATGERELEGEGDGRRARQTGEAVRPHAHMAVRPRSQRRCRGGDWRARDGESGDWQM</sequence>
<accession>A0AAP0Q187</accession>